<dbReference type="InterPro" id="IPR000184">
    <property type="entry name" value="Bac_surfAg_D15"/>
</dbReference>
<keyword evidence="2" id="KW-0472">Membrane</keyword>
<dbReference type="EMBL" id="JAVNWW010000001">
    <property type="protein sequence ID" value="MDU0808570.1"/>
    <property type="molecule type" value="Genomic_DNA"/>
</dbReference>
<evidence type="ECO:0000259" key="3">
    <source>
        <dbReference type="Pfam" id="PF01103"/>
    </source>
</evidence>
<feature type="domain" description="Bacterial surface antigen (D15)" evidence="3">
    <location>
        <begin position="139"/>
        <end position="426"/>
    </location>
</feature>
<protein>
    <submittedName>
        <fullName evidence="5">BamA/TamA family outer membrane protein</fullName>
    </submittedName>
</protein>
<comment type="caution">
    <text evidence="5">The sequence shown here is derived from an EMBL/GenBank/DDBJ whole genome shotgun (WGS) entry which is preliminary data.</text>
</comment>
<gene>
    <name evidence="5" type="ORF">PQG45_05910</name>
</gene>
<keyword evidence="6" id="KW-1185">Reference proteome</keyword>
<evidence type="ECO:0000256" key="1">
    <source>
        <dbReference type="ARBA" id="ARBA00004370"/>
    </source>
</evidence>
<feature type="domain" description="POTRA" evidence="4">
    <location>
        <begin position="25"/>
        <end position="85"/>
    </location>
</feature>
<evidence type="ECO:0000259" key="4">
    <source>
        <dbReference type="Pfam" id="PF07244"/>
    </source>
</evidence>
<evidence type="ECO:0000313" key="5">
    <source>
        <dbReference type="EMBL" id="MDU0808570.1"/>
    </source>
</evidence>
<dbReference type="Gene3D" id="2.40.160.50">
    <property type="entry name" value="membrane protein fhac: a member of the omp85/tpsb transporter family"/>
    <property type="match status" value="1"/>
</dbReference>
<dbReference type="InterPro" id="IPR010827">
    <property type="entry name" value="BamA/TamA_POTRA"/>
</dbReference>
<evidence type="ECO:0000256" key="2">
    <source>
        <dbReference type="ARBA" id="ARBA00023136"/>
    </source>
</evidence>
<comment type="subcellular location">
    <subcellularLocation>
        <location evidence="1">Membrane</location>
    </subcellularLocation>
</comment>
<dbReference type="Pfam" id="PF01103">
    <property type="entry name" value="Omp85"/>
    <property type="match status" value="1"/>
</dbReference>
<dbReference type="Gene3D" id="3.10.20.310">
    <property type="entry name" value="membrane protein fhac"/>
    <property type="match status" value="1"/>
</dbReference>
<name>A0ABU3TRT6_9BACT</name>
<reference evidence="5 6" key="1">
    <citation type="submission" date="2023-09" db="EMBL/GenBank/DDBJ databases">
        <title>Aquirufa genomes.</title>
        <authorList>
            <person name="Pitt A."/>
        </authorList>
    </citation>
    <scope>NUCLEOTIDE SEQUENCE [LARGE SCALE GENOMIC DNA]</scope>
    <source>
        <strain evidence="5 6">LEOWEIH-7C</strain>
    </source>
</reference>
<organism evidence="5 6">
    <name type="scientific">Aquirufa regiilacus</name>
    <dbReference type="NCBI Taxonomy" id="3024868"/>
    <lineage>
        <taxon>Bacteria</taxon>
        <taxon>Pseudomonadati</taxon>
        <taxon>Bacteroidota</taxon>
        <taxon>Cytophagia</taxon>
        <taxon>Cytophagales</taxon>
        <taxon>Flectobacillaceae</taxon>
        <taxon>Aquirufa</taxon>
    </lineage>
</organism>
<proteinExistence type="predicted"/>
<sequence length="458" mass="53658">MRFYSFMLFIGLLLGGFVGFGQSMRIDSIHFVGNEKTRENILRRELDFQERDSLTVQDLSERIEFNRRKLMNTNLFIWVKSDYHQLPNGNLSINYECLEQWYVLAYPAFQLADRNLNDWWSRGHDFDRAIYGLRFLHNNFMGRNEKVVIKAETGFTDKLELSYQNPYLDPKKTLGMTLSLAYSTQKNLAYKTNQDTLTYLESDVILGEKWTGAIQFRKRFRFYDFQTLELRYNHAKIADKIAQLNPDYFGEGKTEQNYTQVRYGFSYDFRDFVTYPLRGRKIDVSFTKHGILPNDQVNFWEAKAAIALFFDLGSRFFLASQVKTKISQEGFIPYANIKGLGYENDLVRGYELNVIDGTNYFLWRNTLRFQLLSTVLKLPYIKYKQFNQMPIAIYPTVFTDVGYVYNANKETRNSANKWLTGTGLGFDFVTYYNFVCKVGFPIINGGKTGMVVSIGREF</sequence>
<dbReference type="Pfam" id="PF07244">
    <property type="entry name" value="POTRA"/>
    <property type="match status" value="1"/>
</dbReference>
<evidence type="ECO:0000313" key="6">
    <source>
        <dbReference type="Proteomes" id="UP001249959"/>
    </source>
</evidence>
<accession>A0ABU3TRT6</accession>
<dbReference type="Proteomes" id="UP001249959">
    <property type="component" value="Unassembled WGS sequence"/>
</dbReference>
<dbReference type="RefSeq" id="WP_316070452.1">
    <property type="nucleotide sequence ID" value="NZ_JAVNWW010000001.1"/>
</dbReference>